<dbReference type="RefSeq" id="WP_114833528.1">
    <property type="nucleotide sequence ID" value="NZ_LR699114.1"/>
</dbReference>
<name>A0A370GWL0_9COXI</name>
<accession>A0A370GWL0</accession>
<dbReference type="Proteomes" id="UP000254720">
    <property type="component" value="Unassembled WGS sequence"/>
</dbReference>
<keyword evidence="2" id="KW-1185">Reference proteome</keyword>
<organism evidence="1 2">
    <name type="scientific">Aquicella lusitana</name>
    <dbReference type="NCBI Taxonomy" id="254246"/>
    <lineage>
        <taxon>Bacteria</taxon>
        <taxon>Pseudomonadati</taxon>
        <taxon>Pseudomonadota</taxon>
        <taxon>Gammaproteobacteria</taxon>
        <taxon>Legionellales</taxon>
        <taxon>Coxiellaceae</taxon>
        <taxon>Aquicella</taxon>
    </lineage>
</organism>
<gene>
    <name evidence="1" type="ORF">C8D86_10311</name>
</gene>
<evidence type="ECO:0000313" key="2">
    <source>
        <dbReference type="Proteomes" id="UP000254720"/>
    </source>
</evidence>
<comment type="caution">
    <text evidence="1">The sequence shown here is derived from an EMBL/GenBank/DDBJ whole genome shotgun (WGS) entry which is preliminary data.</text>
</comment>
<dbReference type="EMBL" id="QQAX01000003">
    <property type="protein sequence ID" value="RDI48047.1"/>
    <property type="molecule type" value="Genomic_DNA"/>
</dbReference>
<evidence type="ECO:0000313" key="1">
    <source>
        <dbReference type="EMBL" id="RDI48047.1"/>
    </source>
</evidence>
<dbReference type="AlphaFoldDB" id="A0A370GWL0"/>
<proteinExistence type="predicted"/>
<sequence length="75" mass="8442">MKLFKKNPYIPLKTEENYVETKNTFEPGTKKNAAGFVKMEHVKQSRTPVQICVPDTNGIGGDSSEVISLLPRRFS</sequence>
<protein>
    <submittedName>
        <fullName evidence="1">Uncharacterized protein</fullName>
    </submittedName>
</protein>
<reference evidence="1 2" key="1">
    <citation type="submission" date="2018-07" db="EMBL/GenBank/DDBJ databases">
        <title>Genomic Encyclopedia of Type Strains, Phase IV (KMG-IV): sequencing the most valuable type-strain genomes for metagenomic binning, comparative biology and taxonomic classification.</title>
        <authorList>
            <person name="Goeker M."/>
        </authorList>
    </citation>
    <scope>NUCLEOTIDE SEQUENCE [LARGE SCALE GENOMIC DNA]</scope>
    <source>
        <strain evidence="1 2">DSM 16500</strain>
    </source>
</reference>